<comment type="caution">
    <text evidence="1">The sequence shown here is derived from an EMBL/GenBank/DDBJ whole genome shotgun (WGS) entry which is preliminary data.</text>
</comment>
<protein>
    <submittedName>
        <fullName evidence="1">Uncharacterized protein</fullName>
    </submittedName>
</protein>
<sequence>MSVSLMVRDALFECSILMVLGVQNSRAKYLVCDRGKMAVTSTADIFILNINDFYTKII</sequence>
<dbReference type="EMBL" id="LATX01002491">
    <property type="protein sequence ID" value="KTB28266.1"/>
    <property type="molecule type" value="Genomic_DNA"/>
</dbReference>
<reference evidence="1 2" key="1">
    <citation type="submission" date="2015-12" db="EMBL/GenBank/DDBJ databases">
        <title>Draft genome sequence of Moniliophthora roreri, the causal agent of frosty pod rot of cacao.</title>
        <authorList>
            <person name="Aime M.C."/>
            <person name="Diaz-Valderrama J.R."/>
            <person name="Kijpornyongpan T."/>
            <person name="Phillips-Mora W."/>
        </authorList>
    </citation>
    <scope>NUCLEOTIDE SEQUENCE [LARGE SCALE GENOMIC DNA]</scope>
    <source>
        <strain evidence="1 2">MCA 2952</strain>
    </source>
</reference>
<accession>A0A0W0EW26</accession>
<name>A0A0W0EW26_MONRR</name>
<proteinExistence type="predicted"/>
<evidence type="ECO:0000313" key="1">
    <source>
        <dbReference type="EMBL" id="KTB28266.1"/>
    </source>
</evidence>
<evidence type="ECO:0000313" key="2">
    <source>
        <dbReference type="Proteomes" id="UP000054988"/>
    </source>
</evidence>
<gene>
    <name evidence="1" type="ORF">WG66_19179</name>
</gene>
<dbReference type="AlphaFoldDB" id="A0A0W0EW26"/>
<organism evidence="1 2">
    <name type="scientific">Moniliophthora roreri</name>
    <name type="common">Frosty pod rot fungus</name>
    <name type="synonym">Monilia roreri</name>
    <dbReference type="NCBI Taxonomy" id="221103"/>
    <lineage>
        <taxon>Eukaryota</taxon>
        <taxon>Fungi</taxon>
        <taxon>Dikarya</taxon>
        <taxon>Basidiomycota</taxon>
        <taxon>Agaricomycotina</taxon>
        <taxon>Agaricomycetes</taxon>
        <taxon>Agaricomycetidae</taxon>
        <taxon>Agaricales</taxon>
        <taxon>Marasmiineae</taxon>
        <taxon>Marasmiaceae</taxon>
        <taxon>Moniliophthora</taxon>
    </lineage>
</organism>
<dbReference type="Proteomes" id="UP000054988">
    <property type="component" value="Unassembled WGS sequence"/>
</dbReference>